<dbReference type="InterPro" id="IPR017452">
    <property type="entry name" value="GPCR_Rhodpsn_7TM"/>
</dbReference>
<evidence type="ECO:0000256" key="8">
    <source>
        <dbReference type="ARBA" id="ARBA00023224"/>
    </source>
</evidence>
<keyword evidence="2" id="KW-1003">Cell membrane</keyword>
<keyword evidence="8 9" id="KW-0807">Transducer</keyword>
<dbReference type="Proteomes" id="UP001159427">
    <property type="component" value="Unassembled WGS sequence"/>
</dbReference>
<reference evidence="13 14" key="1">
    <citation type="submission" date="2022-05" db="EMBL/GenBank/DDBJ databases">
        <authorList>
            <consortium name="Genoscope - CEA"/>
            <person name="William W."/>
        </authorList>
    </citation>
    <scope>NUCLEOTIDE SEQUENCE [LARGE SCALE GENOMIC DNA]</scope>
</reference>
<dbReference type="PANTHER" id="PTHR24249">
    <property type="entry name" value="HISTAMINE RECEPTOR-RELATED G-PROTEIN COUPLED RECEPTOR"/>
    <property type="match status" value="1"/>
</dbReference>
<comment type="caution">
    <text evidence="13">The sequence shown here is derived from an EMBL/GenBank/DDBJ whole genome shotgun (WGS) entry which is preliminary data.</text>
</comment>
<dbReference type="Gene3D" id="1.20.1070.10">
    <property type="entry name" value="Rhodopsin 7-helix transmembrane proteins"/>
    <property type="match status" value="1"/>
</dbReference>
<dbReference type="InterPro" id="IPR050569">
    <property type="entry name" value="TAAR"/>
</dbReference>
<feature type="transmembrane region" description="Helical" evidence="10">
    <location>
        <begin position="258"/>
        <end position="278"/>
    </location>
</feature>
<evidence type="ECO:0000256" key="4">
    <source>
        <dbReference type="ARBA" id="ARBA00022989"/>
    </source>
</evidence>
<feature type="domain" description="G-protein coupled receptors family 1 profile" evidence="11">
    <location>
        <begin position="31"/>
        <end position="275"/>
    </location>
</feature>
<feature type="transmembrane region" description="Helical" evidence="10">
    <location>
        <begin position="126"/>
        <end position="148"/>
    </location>
</feature>
<evidence type="ECO:0000256" key="10">
    <source>
        <dbReference type="SAM" id="Phobius"/>
    </source>
</evidence>
<gene>
    <name evidence="12" type="ORF">PEVE_00021794</name>
    <name evidence="13" type="ORF">PEVE_00024071</name>
</gene>
<protein>
    <recommendedName>
        <fullName evidence="11">G-protein coupled receptors family 1 profile domain-containing protein</fullName>
    </recommendedName>
</protein>
<evidence type="ECO:0000313" key="12">
    <source>
        <dbReference type="EMBL" id="CAH3024162.1"/>
    </source>
</evidence>
<feature type="transmembrane region" description="Helical" evidence="10">
    <location>
        <begin position="51"/>
        <end position="68"/>
    </location>
</feature>
<feature type="transmembrane region" description="Helical" evidence="10">
    <location>
        <begin position="168"/>
        <end position="188"/>
    </location>
</feature>
<evidence type="ECO:0000313" key="14">
    <source>
        <dbReference type="Proteomes" id="UP001159427"/>
    </source>
</evidence>
<keyword evidence="6 10" id="KW-0472">Membrane</keyword>
<dbReference type="SMART" id="SM01381">
    <property type="entry name" value="7TM_GPCR_Srsx"/>
    <property type="match status" value="1"/>
</dbReference>
<dbReference type="InterPro" id="IPR000276">
    <property type="entry name" value="GPCR_Rhodpsn"/>
</dbReference>
<keyword evidence="5 9" id="KW-0297">G-protein coupled receptor</keyword>
<evidence type="ECO:0000256" key="1">
    <source>
        <dbReference type="ARBA" id="ARBA00004651"/>
    </source>
</evidence>
<proteinExistence type="inferred from homology"/>
<feature type="transmembrane region" description="Helical" evidence="10">
    <location>
        <begin position="220"/>
        <end position="238"/>
    </location>
</feature>
<dbReference type="Pfam" id="PF00001">
    <property type="entry name" value="7tm_1"/>
    <property type="match status" value="1"/>
</dbReference>
<keyword evidence="14" id="KW-1185">Reference proteome</keyword>
<dbReference type="PROSITE" id="PS50262">
    <property type="entry name" value="G_PROTEIN_RECEP_F1_2"/>
    <property type="match status" value="1"/>
</dbReference>
<keyword evidence="3 9" id="KW-0812">Transmembrane</keyword>
<dbReference type="EMBL" id="CALNXI010003208">
    <property type="protein sequence ID" value="CAH3192519.1"/>
    <property type="molecule type" value="Genomic_DNA"/>
</dbReference>
<organism evidence="13 14">
    <name type="scientific">Porites evermanni</name>
    <dbReference type="NCBI Taxonomy" id="104178"/>
    <lineage>
        <taxon>Eukaryota</taxon>
        <taxon>Metazoa</taxon>
        <taxon>Cnidaria</taxon>
        <taxon>Anthozoa</taxon>
        <taxon>Hexacorallia</taxon>
        <taxon>Scleractinia</taxon>
        <taxon>Fungiina</taxon>
        <taxon>Poritidae</taxon>
        <taxon>Porites</taxon>
    </lineage>
</organism>
<evidence type="ECO:0000256" key="5">
    <source>
        <dbReference type="ARBA" id="ARBA00023040"/>
    </source>
</evidence>
<accession>A0ABN8SN75</accession>
<sequence length="293" mass="33664">MPPVNLATFSADPLPWVWVPGWILTVVAVSGNTLVIYLIATNRRLQTQVNLFIMSLAIADFCFGLTYFPTFFTCEFYLPCDRELRQIFAAYFAFASLTNLCVMTVDRYVAIVMPFKYVPIMTSRRIVAMVVLGWLFPAVLYFLIAVIVKQLASEDIFITFKISRVFVFPLLPCIFLLLATIKMFYIAYKHTKMMAALALQLQFNHPMTLKKRKQGVEISSARFMMVVVFVNVICYATDSFLDLRTYLSTFQKTMHTEYALCLLFITNSAVNPLAYALLKHDIKKEVKRLFSVK</sequence>
<feature type="transmembrane region" description="Helical" evidence="10">
    <location>
        <begin position="20"/>
        <end position="39"/>
    </location>
</feature>
<evidence type="ECO:0000259" key="11">
    <source>
        <dbReference type="PROSITE" id="PS50262"/>
    </source>
</evidence>
<dbReference type="PRINTS" id="PR00237">
    <property type="entry name" value="GPCRRHODOPSN"/>
</dbReference>
<keyword evidence="4 10" id="KW-1133">Transmembrane helix</keyword>
<dbReference type="EMBL" id="CALNXI010000291">
    <property type="protein sequence ID" value="CAH3024162.1"/>
    <property type="molecule type" value="Genomic_DNA"/>
</dbReference>
<dbReference type="SUPFAM" id="SSF81321">
    <property type="entry name" value="Family A G protein-coupled receptor-like"/>
    <property type="match status" value="1"/>
</dbReference>
<dbReference type="PROSITE" id="PS00237">
    <property type="entry name" value="G_PROTEIN_RECEP_F1_1"/>
    <property type="match status" value="1"/>
</dbReference>
<evidence type="ECO:0000256" key="2">
    <source>
        <dbReference type="ARBA" id="ARBA00022475"/>
    </source>
</evidence>
<evidence type="ECO:0000313" key="13">
    <source>
        <dbReference type="EMBL" id="CAH3192519.1"/>
    </source>
</evidence>
<name>A0ABN8SN75_9CNID</name>
<evidence type="ECO:0000256" key="9">
    <source>
        <dbReference type="RuleBase" id="RU000688"/>
    </source>
</evidence>
<dbReference type="PANTHER" id="PTHR24249:SF372">
    <property type="entry name" value="G-PROTEIN COUPLED RECEPTORS FAMILY 1 PROFILE DOMAIN-CONTAINING PROTEIN"/>
    <property type="match status" value="1"/>
</dbReference>
<evidence type="ECO:0000256" key="3">
    <source>
        <dbReference type="ARBA" id="ARBA00022692"/>
    </source>
</evidence>
<comment type="subcellular location">
    <subcellularLocation>
        <location evidence="1">Cell membrane</location>
        <topology evidence="1">Multi-pass membrane protein</topology>
    </subcellularLocation>
</comment>
<keyword evidence="7 9" id="KW-0675">Receptor</keyword>
<evidence type="ECO:0000256" key="6">
    <source>
        <dbReference type="ARBA" id="ARBA00023136"/>
    </source>
</evidence>
<feature type="transmembrane region" description="Helical" evidence="10">
    <location>
        <begin position="88"/>
        <end position="105"/>
    </location>
</feature>
<comment type="similarity">
    <text evidence="9">Belongs to the G-protein coupled receptor 1 family.</text>
</comment>
<evidence type="ECO:0000256" key="7">
    <source>
        <dbReference type="ARBA" id="ARBA00023170"/>
    </source>
</evidence>